<organism evidence="3 4">
    <name type="scientific">Paraburkholderia franconis</name>
    <dbReference type="NCBI Taxonomy" id="2654983"/>
    <lineage>
        <taxon>Bacteria</taxon>
        <taxon>Pseudomonadati</taxon>
        <taxon>Pseudomonadota</taxon>
        <taxon>Betaproteobacteria</taxon>
        <taxon>Burkholderiales</taxon>
        <taxon>Burkholderiaceae</taxon>
        <taxon>Paraburkholderia</taxon>
    </lineage>
</organism>
<feature type="domain" description="DNA-binding protein H-NS-like C-terminal" evidence="2">
    <location>
        <begin position="17"/>
        <end position="60"/>
    </location>
</feature>
<dbReference type="AlphaFoldDB" id="A0A7X1NAW1"/>
<dbReference type="SMART" id="SM00528">
    <property type="entry name" value="HNS"/>
    <property type="match status" value="1"/>
</dbReference>
<dbReference type="Pfam" id="PF00816">
    <property type="entry name" value="Histone_HNS"/>
    <property type="match status" value="1"/>
</dbReference>
<dbReference type="Proteomes" id="UP000484381">
    <property type="component" value="Unassembled WGS sequence"/>
</dbReference>
<protein>
    <submittedName>
        <fullName evidence="3">H-NS histone family protein</fullName>
    </submittedName>
</protein>
<dbReference type="EMBL" id="WHNP01000012">
    <property type="protein sequence ID" value="MPW18181.1"/>
    <property type="molecule type" value="Genomic_DNA"/>
</dbReference>
<sequence>MAEVGIEIDDVAKAIAEDQLRQESARYRSATGDTWSGDGEMPQWLCQALSAGQSLEHFAADRAVQPSGVSSSQVDWRQDPFAGSRLATVGHAPRELR</sequence>
<keyword evidence="4" id="KW-1185">Reference proteome</keyword>
<name>A0A7X1NAW1_9BURK</name>
<dbReference type="InterPro" id="IPR037150">
    <property type="entry name" value="H-NS_C_dom_sf"/>
</dbReference>
<gene>
    <name evidence="3" type="ORF">GCT13_14980</name>
</gene>
<dbReference type="Gene3D" id="4.10.430.10">
    <property type="entry name" value="Histone-like protein H-NS, C-terminal domain"/>
    <property type="match status" value="1"/>
</dbReference>
<dbReference type="InterPro" id="IPR027444">
    <property type="entry name" value="H-NS_C_dom"/>
</dbReference>
<dbReference type="SUPFAM" id="SSF81273">
    <property type="entry name" value="H-NS histone-like proteins"/>
    <property type="match status" value="1"/>
</dbReference>
<evidence type="ECO:0000313" key="4">
    <source>
        <dbReference type="Proteomes" id="UP000484381"/>
    </source>
</evidence>
<evidence type="ECO:0000313" key="3">
    <source>
        <dbReference type="EMBL" id="MPW18181.1"/>
    </source>
</evidence>
<evidence type="ECO:0000256" key="1">
    <source>
        <dbReference type="SAM" id="MobiDB-lite"/>
    </source>
</evidence>
<evidence type="ECO:0000259" key="2">
    <source>
        <dbReference type="SMART" id="SM00528"/>
    </source>
</evidence>
<reference evidence="3 4" key="1">
    <citation type="submission" date="2019-10" db="EMBL/GenBank/DDBJ databases">
        <title>Paraburkholderia sp. isolated from nodules of Mimosa pudica from Brazilian Atlantic Forest soils.</title>
        <authorList>
            <person name="Paulitsch F."/>
            <person name="Hungria M."/>
            <person name="Dall'Agnol R."/>
        </authorList>
    </citation>
    <scope>NUCLEOTIDE SEQUENCE [LARGE SCALE GENOMIC DNA]</scope>
    <source>
        <strain evidence="3 4">CNPSo 3157</strain>
    </source>
</reference>
<accession>A0A7X1NAW1</accession>
<feature type="region of interest" description="Disordered" evidence="1">
    <location>
        <begin position="67"/>
        <end position="97"/>
    </location>
</feature>
<proteinExistence type="predicted"/>
<comment type="caution">
    <text evidence="3">The sequence shown here is derived from an EMBL/GenBank/DDBJ whole genome shotgun (WGS) entry which is preliminary data.</text>
</comment>
<dbReference type="RefSeq" id="WP_152759327.1">
    <property type="nucleotide sequence ID" value="NZ_WHNP01000012.1"/>
</dbReference>
<dbReference type="GO" id="GO:0003677">
    <property type="term" value="F:DNA binding"/>
    <property type="evidence" value="ECO:0007669"/>
    <property type="project" value="InterPro"/>
</dbReference>